<reference evidence="1" key="1">
    <citation type="submission" date="2025-08" db="UniProtKB">
        <authorList>
            <consortium name="Ensembl"/>
        </authorList>
    </citation>
    <scope>IDENTIFICATION</scope>
</reference>
<protein>
    <submittedName>
        <fullName evidence="1">Uncharacterized protein</fullName>
    </submittedName>
</protein>
<name>A0A8C6I2P9_MUSSI</name>
<keyword evidence="2" id="KW-1185">Reference proteome</keyword>
<dbReference type="Ensembl" id="ENSMSIT00000038316.1">
    <property type="protein sequence ID" value="ENSMSIP00000030440.1"/>
    <property type="gene ID" value="ENSMSIG00000025480.1"/>
</dbReference>
<evidence type="ECO:0000313" key="1">
    <source>
        <dbReference type="Ensembl" id="ENSMSIP00000030440.1"/>
    </source>
</evidence>
<dbReference type="AlphaFoldDB" id="A0A8C6I2P9"/>
<reference evidence="1" key="2">
    <citation type="submission" date="2025-09" db="UniProtKB">
        <authorList>
            <consortium name="Ensembl"/>
        </authorList>
    </citation>
    <scope>IDENTIFICATION</scope>
</reference>
<dbReference type="GeneTree" id="ENSGT01140000286753"/>
<accession>A0A8C6I2P9</accession>
<dbReference type="Proteomes" id="UP000694415">
    <property type="component" value="Unplaced"/>
</dbReference>
<proteinExistence type="predicted"/>
<organism evidence="1 2">
    <name type="scientific">Mus spicilegus</name>
    <name type="common">Mound-building mouse</name>
    <dbReference type="NCBI Taxonomy" id="10103"/>
    <lineage>
        <taxon>Eukaryota</taxon>
        <taxon>Metazoa</taxon>
        <taxon>Chordata</taxon>
        <taxon>Craniata</taxon>
        <taxon>Vertebrata</taxon>
        <taxon>Euteleostomi</taxon>
        <taxon>Mammalia</taxon>
        <taxon>Eutheria</taxon>
        <taxon>Euarchontoglires</taxon>
        <taxon>Glires</taxon>
        <taxon>Rodentia</taxon>
        <taxon>Myomorpha</taxon>
        <taxon>Muroidea</taxon>
        <taxon>Muridae</taxon>
        <taxon>Murinae</taxon>
        <taxon>Mus</taxon>
        <taxon>Mus</taxon>
    </lineage>
</organism>
<evidence type="ECO:0000313" key="2">
    <source>
        <dbReference type="Proteomes" id="UP000694415"/>
    </source>
</evidence>
<sequence>MAVPNFEETLDILCYNEPRRKKRNITATMPGTVRRIRPSRITAMEGCSSCQLALINDIEGEGQSA</sequence>